<proteinExistence type="predicted"/>
<dbReference type="GO" id="GO:0016779">
    <property type="term" value="F:nucleotidyltransferase activity"/>
    <property type="evidence" value="ECO:0007669"/>
    <property type="project" value="UniProtKB-KW"/>
</dbReference>
<dbReference type="InterPro" id="IPR005835">
    <property type="entry name" value="NTP_transferase_dom"/>
</dbReference>
<dbReference type="STRING" id="83401.SAMN05421742_104103"/>
<dbReference type="RefSeq" id="WP_092617763.1">
    <property type="nucleotide sequence ID" value="NZ_FNCV01000004.1"/>
</dbReference>
<protein>
    <submittedName>
        <fullName evidence="4">MurNAc alpha-1-phosphate uridylyltransferase</fullName>
    </submittedName>
</protein>
<feature type="domain" description="Nucleotidyl transferase" evidence="3">
    <location>
        <begin position="16"/>
        <end position="153"/>
    </location>
</feature>
<gene>
    <name evidence="4" type="ORF">SAMN05421742_104103</name>
</gene>
<dbReference type="OrthoDB" id="9788272at2"/>
<dbReference type="CDD" id="cd06422">
    <property type="entry name" value="NTP_transferase_like_1"/>
    <property type="match status" value="1"/>
</dbReference>
<dbReference type="EMBL" id="FNCV01000004">
    <property type="protein sequence ID" value="SDH07821.1"/>
    <property type="molecule type" value="Genomic_DNA"/>
</dbReference>
<evidence type="ECO:0000313" key="5">
    <source>
        <dbReference type="Proteomes" id="UP000217076"/>
    </source>
</evidence>
<dbReference type="Pfam" id="PF00483">
    <property type="entry name" value="NTP_transferase"/>
    <property type="match status" value="1"/>
</dbReference>
<dbReference type="Proteomes" id="UP000217076">
    <property type="component" value="Unassembled WGS sequence"/>
</dbReference>
<evidence type="ECO:0000313" key="4">
    <source>
        <dbReference type="EMBL" id="SDH07821.1"/>
    </source>
</evidence>
<evidence type="ECO:0000256" key="2">
    <source>
        <dbReference type="ARBA" id="ARBA00022695"/>
    </source>
</evidence>
<keyword evidence="2 4" id="KW-0548">Nucleotidyltransferase</keyword>
<sequence>MPVNESRFPDTAPRRAMVLAAGLGTRMRPITEHTPKPMVEIEGISLIQRILDHLKAAQVEQAVVNLHHLAGRLEDHLSEYAEGKVAPRVVFSDERARLMETGGGLVQARPLLGDDPLYVINGDVLWFDGGSPALARLAHAWEQTTRRGAEIDALLMLHSTPRAHGYDGLGDFFLDPWGTPRRRREKEVAPYVFAGVQIIHPRLLDDAPEEPFSVNRLWNRALEAGRLRGLSHDGEWYHVGTPADIDRVERLIRDDSPFPDVAHR</sequence>
<reference evidence="5" key="1">
    <citation type="submission" date="2016-10" db="EMBL/GenBank/DDBJ databases">
        <authorList>
            <person name="Varghese N."/>
            <person name="Submissions S."/>
        </authorList>
    </citation>
    <scope>NUCLEOTIDE SEQUENCE [LARGE SCALE GENOMIC DNA]</scope>
    <source>
        <strain evidence="5">930I</strain>
    </source>
</reference>
<evidence type="ECO:0000256" key="1">
    <source>
        <dbReference type="ARBA" id="ARBA00022679"/>
    </source>
</evidence>
<accession>A0A1G7ZGE9</accession>
<organism evidence="4 5">
    <name type="scientific">Roseospirillum parvum</name>
    <dbReference type="NCBI Taxonomy" id="83401"/>
    <lineage>
        <taxon>Bacteria</taxon>
        <taxon>Pseudomonadati</taxon>
        <taxon>Pseudomonadota</taxon>
        <taxon>Alphaproteobacteria</taxon>
        <taxon>Rhodospirillales</taxon>
        <taxon>Rhodospirillaceae</taxon>
        <taxon>Roseospirillum</taxon>
    </lineage>
</organism>
<dbReference type="InterPro" id="IPR029044">
    <property type="entry name" value="Nucleotide-diphossugar_trans"/>
</dbReference>
<dbReference type="SUPFAM" id="SSF53448">
    <property type="entry name" value="Nucleotide-diphospho-sugar transferases"/>
    <property type="match status" value="1"/>
</dbReference>
<keyword evidence="5" id="KW-1185">Reference proteome</keyword>
<keyword evidence="1 4" id="KW-0808">Transferase</keyword>
<dbReference type="InterPro" id="IPR050065">
    <property type="entry name" value="GlmU-like"/>
</dbReference>
<dbReference type="Gene3D" id="3.90.550.10">
    <property type="entry name" value="Spore Coat Polysaccharide Biosynthesis Protein SpsA, Chain A"/>
    <property type="match status" value="1"/>
</dbReference>
<dbReference type="AlphaFoldDB" id="A0A1G7ZGE9"/>
<name>A0A1G7ZGE9_9PROT</name>
<evidence type="ECO:0000259" key="3">
    <source>
        <dbReference type="Pfam" id="PF00483"/>
    </source>
</evidence>
<dbReference type="PANTHER" id="PTHR43584">
    <property type="entry name" value="NUCLEOTIDYL TRANSFERASE"/>
    <property type="match status" value="1"/>
</dbReference>
<dbReference type="PANTHER" id="PTHR43584:SF8">
    <property type="entry name" value="N-ACETYLMURAMATE ALPHA-1-PHOSPHATE URIDYLYLTRANSFERASE"/>
    <property type="match status" value="1"/>
</dbReference>